<evidence type="ECO:0000256" key="1">
    <source>
        <dbReference type="SAM" id="MobiDB-lite"/>
    </source>
</evidence>
<feature type="region of interest" description="Disordered" evidence="1">
    <location>
        <begin position="539"/>
        <end position="574"/>
    </location>
</feature>
<feature type="region of interest" description="Disordered" evidence="1">
    <location>
        <begin position="646"/>
        <end position="671"/>
    </location>
</feature>
<feature type="compositionally biased region" description="Low complexity" evidence="1">
    <location>
        <begin position="750"/>
        <end position="776"/>
    </location>
</feature>
<feature type="compositionally biased region" description="Acidic residues" evidence="1">
    <location>
        <begin position="384"/>
        <end position="398"/>
    </location>
</feature>
<accession>A0A9W7DQ41</accession>
<feature type="region of interest" description="Disordered" evidence="1">
    <location>
        <begin position="340"/>
        <end position="426"/>
    </location>
</feature>
<feature type="compositionally biased region" description="Low complexity" evidence="1">
    <location>
        <begin position="783"/>
        <end position="794"/>
    </location>
</feature>
<feature type="region of interest" description="Disordered" evidence="1">
    <location>
        <begin position="1"/>
        <end position="79"/>
    </location>
</feature>
<reference evidence="2" key="1">
    <citation type="submission" date="2022-07" db="EMBL/GenBank/DDBJ databases">
        <title>Genome analysis of Parmales, a sister group of diatoms, reveals the evolutionary specialization of diatoms from phago-mixotrophs to photoautotrophs.</title>
        <authorList>
            <person name="Ban H."/>
            <person name="Sato S."/>
            <person name="Yoshikawa S."/>
            <person name="Kazumasa Y."/>
            <person name="Nakamura Y."/>
            <person name="Ichinomiya M."/>
            <person name="Saitoh K."/>
            <person name="Sato N."/>
            <person name="Blanc-Mathieu R."/>
            <person name="Endo H."/>
            <person name="Kuwata A."/>
            <person name="Ogata H."/>
        </authorList>
    </citation>
    <scope>NUCLEOTIDE SEQUENCE</scope>
</reference>
<organism evidence="2 3">
    <name type="scientific">Triparma retinervis</name>
    <dbReference type="NCBI Taxonomy" id="2557542"/>
    <lineage>
        <taxon>Eukaryota</taxon>
        <taxon>Sar</taxon>
        <taxon>Stramenopiles</taxon>
        <taxon>Ochrophyta</taxon>
        <taxon>Bolidophyceae</taxon>
        <taxon>Parmales</taxon>
        <taxon>Triparmaceae</taxon>
        <taxon>Triparma</taxon>
    </lineage>
</organism>
<feature type="compositionally biased region" description="Basic residues" evidence="1">
    <location>
        <begin position="540"/>
        <end position="556"/>
    </location>
</feature>
<evidence type="ECO:0000313" key="2">
    <source>
        <dbReference type="EMBL" id="GMH46648.1"/>
    </source>
</evidence>
<dbReference type="Proteomes" id="UP001165082">
    <property type="component" value="Unassembled WGS sequence"/>
</dbReference>
<keyword evidence="3" id="KW-1185">Reference proteome</keyword>
<dbReference type="EMBL" id="BRXZ01001802">
    <property type="protein sequence ID" value="GMH46648.1"/>
    <property type="molecule type" value="Genomic_DNA"/>
</dbReference>
<dbReference type="AlphaFoldDB" id="A0A9W7DQ41"/>
<feature type="compositionally biased region" description="Acidic residues" evidence="1">
    <location>
        <begin position="649"/>
        <end position="659"/>
    </location>
</feature>
<dbReference type="OrthoDB" id="10534568at2759"/>
<sequence length="879" mass="98460">MASRRKLVCAPRKTGYKIPGSASKTAFVGKGFARGAKPKAKTSRPPSDLHHTSRLTKVDAPRHRTNNEKSPPPPKDQNLIVLEEDDEIDRTETPPPLPYPPPNMSDPIRILFDRCFRLVPTGRVTLSYIHAALKANADVFGIKYTLSLRSKKANLRKWILHHFEDQIANGQLSESPKYPLEYQGFALVDNNGAVLPPDISTKSRKMKEPSSKKSKAKKSKSPSSPPSSWYCSHCDAYHTLTSASPHQPFSRQHGFSIMKIDADGDCFYNCVLECLYNDEEYKEEMDEEFERNATPNDVGLKMDAKLSVTFMRDLVASKLTETQLEFYKLQELANPEESWLDFLRGPTPGTEGGGVGGKGGRGVRNRNDKDDTISDSDFSSSSESSDEDNSDDDSDSSDDPPNKNVELARLLRPSMVAGTATRRTQRKSCMQSTQAAQTQQKPVKTLNELREYVRREGKMHGHSSCLWADSFAFEVIAKYFRVDILFIDVERRTGENPYRVLARGGEGERRSIRYVVLLREREGHFNALMYRNSCGVVNKKGGKKGSEKKKKKKKKWSGPVNPNQPRGSFTLKDGEEPDAIRKLWGVEEVGVEGDQGEGIWWKGEGRGHDAPYNNQNQGKKSKTTIVMMDDEEEEEDEEEVEKEALVVVDVDEYDDEEEHEEHKRKRKGCRGVNGKRKAWTLSDLEMIKQGAAKYKVLASKSNLGGLRLMVDDQEFKSLFERRTWRAVQQKWSKRKEWMTPKELGAIYSHPTSDTPVSSSQSSFTSASTTSTSSASSSKRKSAKVPAKPKTTAAQSKKKQKKAPPASESPPPKKGGASGSLEGGEAVLQALEKAEKKGPPELSTLFDDIYKEKTPELIRQEEALLQHIAKYPEKYQGGGH</sequence>
<feature type="region of interest" description="Disordered" evidence="1">
    <location>
        <begin position="729"/>
        <end position="841"/>
    </location>
</feature>
<comment type="caution">
    <text evidence="2">The sequence shown here is derived from an EMBL/GenBank/DDBJ whole genome shotgun (WGS) entry which is preliminary data.</text>
</comment>
<feature type="compositionally biased region" description="Basic and acidic residues" evidence="1">
    <location>
        <begin position="47"/>
        <end position="67"/>
    </location>
</feature>
<protein>
    <recommendedName>
        <fullName evidence="4">OTU domain-containing protein</fullName>
    </recommendedName>
</protein>
<feature type="region of interest" description="Disordered" evidence="1">
    <location>
        <begin position="196"/>
        <end position="228"/>
    </location>
</feature>
<name>A0A9W7DQ41_9STRA</name>
<feature type="compositionally biased region" description="Basic residues" evidence="1">
    <location>
        <begin position="662"/>
        <end position="671"/>
    </location>
</feature>
<evidence type="ECO:0008006" key="4">
    <source>
        <dbReference type="Google" id="ProtNLM"/>
    </source>
</evidence>
<gene>
    <name evidence="2" type="ORF">TrRE_jg6222</name>
</gene>
<feature type="compositionally biased region" description="Gly residues" evidence="1">
    <location>
        <begin position="350"/>
        <end position="362"/>
    </location>
</feature>
<evidence type="ECO:0000313" key="3">
    <source>
        <dbReference type="Proteomes" id="UP001165082"/>
    </source>
</evidence>
<proteinExistence type="predicted"/>